<name>R4K548_CLOPA</name>
<dbReference type="KEGG" id="cpas:Clopa_2855"/>
<dbReference type="EMBL" id="CP003261">
    <property type="protein sequence ID" value="AGK97693.1"/>
    <property type="molecule type" value="Genomic_DNA"/>
</dbReference>
<evidence type="ECO:0000313" key="2">
    <source>
        <dbReference type="Proteomes" id="UP000013523"/>
    </source>
</evidence>
<proteinExistence type="predicted"/>
<dbReference type="AlphaFoldDB" id="R4K548"/>
<gene>
    <name evidence="1" type="ORF">Clopa_2855</name>
</gene>
<dbReference type="Proteomes" id="UP000013523">
    <property type="component" value="Chromosome"/>
</dbReference>
<dbReference type="HOGENOM" id="CLU_3134186_0_0_9"/>
<dbReference type="PATRIC" id="fig|86416.3.peg.2841"/>
<organism evidence="1 2">
    <name type="scientific">Clostridium pasteurianum BC1</name>
    <dbReference type="NCBI Taxonomy" id="86416"/>
    <lineage>
        <taxon>Bacteria</taxon>
        <taxon>Bacillati</taxon>
        <taxon>Bacillota</taxon>
        <taxon>Clostridia</taxon>
        <taxon>Eubacteriales</taxon>
        <taxon>Clostridiaceae</taxon>
        <taxon>Clostridium</taxon>
    </lineage>
</organism>
<keyword evidence="2" id="KW-1185">Reference proteome</keyword>
<accession>R4K548</accession>
<dbReference type="RefSeq" id="WP_015615987.1">
    <property type="nucleotide sequence ID" value="NC_021182.1"/>
</dbReference>
<protein>
    <submittedName>
        <fullName evidence="1">Uncharacterized protein</fullName>
    </submittedName>
</protein>
<reference evidence="1 2" key="1">
    <citation type="submission" date="2012-01" db="EMBL/GenBank/DDBJ databases">
        <title>Complete sequence of chromosome of Clostridium pasteurianum BC1.</title>
        <authorList>
            <consortium name="US DOE Joint Genome Institute"/>
            <person name="Lucas S."/>
            <person name="Han J."/>
            <person name="Lapidus A."/>
            <person name="Cheng J.-F."/>
            <person name="Goodwin L."/>
            <person name="Pitluck S."/>
            <person name="Peters L."/>
            <person name="Mikhailova N."/>
            <person name="Teshima H."/>
            <person name="Detter J.C."/>
            <person name="Han C."/>
            <person name="Tapia R."/>
            <person name="Land M."/>
            <person name="Hauser L."/>
            <person name="Kyrpides N."/>
            <person name="Ivanova N."/>
            <person name="Pagani I."/>
            <person name="Dunn J."/>
            <person name="Taghavi S."/>
            <person name="Francis A."/>
            <person name="van der Lelie D."/>
            <person name="Woyke T."/>
        </authorList>
    </citation>
    <scope>NUCLEOTIDE SEQUENCE [LARGE SCALE GENOMIC DNA]</scope>
    <source>
        <strain evidence="1 2">BC1</strain>
    </source>
</reference>
<sequence length="49" mass="5762">MENNLKYIITNNDDKTSIVLENIQFDENNRIIGNDKSIIKNCLFLFDNN</sequence>
<evidence type="ECO:0000313" key="1">
    <source>
        <dbReference type="EMBL" id="AGK97693.1"/>
    </source>
</evidence>